<dbReference type="GO" id="GO:0008235">
    <property type="term" value="F:metalloexopeptidase activity"/>
    <property type="evidence" value="ECO:0007669"/>
    <property type="project" value="InterPro"/>
</dbReference>
<feature type="domain" description="Peptidase M28" evidence="2">
    <location>
        <begin position="354"/>
        <end position="580"/>
    </location>
</feature>
<dbReference type="PANTHER" id="PTHR12147">
    <property type="entry name" value="METALLOPEPTIDASE M28 FAMILY MEMBER"/>
    <property type="match status" value="1"/>
</dbReference>
<dbReference type="GO" id="GO:0006508">
    <property type="term" value="P:proteolysis"/>
    <property type="evidence" value="ECO:0007669"/>
    <property type="project" value="InterPro"/>
</dbReference>
<name>A0A919K617_9ACTN</name>
<reference evidence="3" key="1">
    <citation type="submission" date="2021-01" db="EMBL/GenBank/DDBJ databases">
        <title>Whole genome shotgun sequence of Actinoplanes rishiriensis NBRC 108556.</title>
        <authorList>
            <person name="Komaki H."/>
            <person name="Tamura T."/>
        </authorList>
    </citation>
    <scope>NUCLEOTIDE SEQUENCE</scope>
    <source>
        <strain evidence="3">NBRC 108556</strain>
    </source>
</reference>
<evidence type="ECO:0000259" key="2">
    <source>
        <dbReference type="Pfam" id="PF04389"/>
    </source>
</evidence>
<dbReference type="EMBL" id="BOMV01000073">
    <property type="protein sequence ID" value="GIE99565.1"/>
    <property type="molecule type" value="Genomic_DNA"/>
</dbReference>
<dbReference type="CDD" id="cd01427">
    <property type="entry name" value="HAD_like"/>
    <property type="match status" value="1"/>
</dbReference>
<dbReference type="InterPro" id="IPR036412">
    <property type="entry name" value="HAD-like_sf"/>
</dbReference>
<dbReference type="InterPro" id="IPR045175">
    <property type="entry name" value="M28_fam"/>
</dbReference>
<dbReference type="RefSeq" id="WP_203786548.1">
    <property type="nucleotide sequence ID" value="NZ_BOMV01000073.1"/>
</dbReference>
<proteinExistence type="predicted"/>
<comment type="caution">
    <text evidence="3">The sequence shown here is derived from an EMBL/GenBank/DDBJ whole genome shotgun (WGS) entry which is preliminary data.</text>
</comment>
<dbReference type="Gene3D" id="3.40.50.1000">
    <property type="entry name" value="HAD superfamily/HAD-like"/>
    <property type="match status" value="1"/>
</dbReference>
<organism evidence="3 4">
    <name type="scientific">Paractinoplanes rishiriensis</name>
    <dbReference type="NCBI Taxonomy" id="1050105"/>
    <lineage>
        <taxon>Bacteria</taxon>
        <taxon>Bacillati</taxon>
        <taxon>Actinomycetota</taxon>
        <taxon>Actinomycetes</taxon>
        <taxon>Micromonosporales</taxon>
        <taxon>Micromonosporaceae</taxon>
        <taxon>Paractinoplanes</taxon>
    </lineage>
</organism>
<evidence type="ECO:0000256" key="1">
    <source>
        <dbReference type="SAM" id="MobiDB-lite"/>
    </source>
</evidence>
<dbReference type="Gene3D" id="3.40.630.10">
    <property type="entry name" value="Zn peptidases"/>
    <property type="match status" value="1"/>
</dbReference>
<dbReference type="Pfam" id="PF00702">
    <property type="entry name" value="Hydrolase"/>
    <property type="match status" value="1"/>
</dbReference>
<protein>
    <recommendedName>
        <fullName evidence="2">Peptidase M28 domain-containing protein</fullName>
    </recommendedName>
</protein>
<dbReference type="SUPFAM" id="SSF53187">
    <property type="entry name" value="Zn-dependent exopeptidases"/>
    <property type="match status" value="1"/>
</dbReference>
<feature type="region of interest" description="Disordered" evidence="1">
    <location>
        <begin position="507"/>
        <end position="527"/>
    </location>
</feature>
<dbReference type="Pfam" id="PF04389">
    <property type="entry name" value="Peptidase_M28"/>
    <property type="match status" value="1"/>
</dbReference>
<accession>A0A919K617</accession>
<dbReference type="InterPro" id="IPR007484">
    <property type="entry name" value="Peptidase_M28"/>
</dbReference>
<dbReference type="SUPFAM" id="SSF56784">
    <property type="entry name" value="HAD-like"/>
    <property type="match status" value="1"/>
</dbReference>
<dbReference type="InterPro" id="IPR023214">
    <property type="entry name" value="HAD_sf"/>
</dbReference>
<dbReference type="PANTHER" id="PTHR12147:SF26">
    <property type="entry name" value="PEPTIDASE M28 DOMAIN-CONTAINING PROTEIN"/>
    <property type="match status" value="1"/>
</dbReference>
<dbReference type="Proteomes" id="UP000636960">
    <property type="component" value="Unassembled WGS sequence"/>
</dbReference>
<gene>
    <name evidence="3" type="ORF">Ari01nite_70300</name>
</gene>
<evidence type="ECO:0000313" key="4">
    <source>
        <dbReference type="Proteomes" id="UP000636960"/>
    </source>
</evidence>
<dbReference type="AlphaFoldDB" id="A0A919K617"/>
<sequence length="590" mass="62819">MDTADSVVFFDLGDTLGTPVLSPPPVHLVGFQPFGFAVEVLDELRGRRLGIISNTGQDDGTAVDAVLHAVGLRDRFETALRIYSRDVGLRKDSPEIFQLAAGRAAVAAERCVFCGEDASERGFARQAGWRTAPHPLLVEDVLAGAVLRYLRITVASDWPAVLRRLRVVPLHVTAETVYAMAAERAVTELTGLGFAVQPLGEVDAPQHTDLYLFRDDATAAGRFGVADDEAGLIVALPAGQSPDDYHAAASRHGHHVRLLPDPSLLAPAAHRPPAAAALTETTAPDPKAFADLTGETIADRVRRYCTEPIGSRHVAHPGNRRAVDEIATEFAGLAGGRLTVRLLPFTHGGRTLFNVEATLPGESEAAVLVTAHLDATAMSSQPYRPERDPAPGADDDGSGLAAVLAIAERLAALLPEPPVHTLRFVLFNAEEQGLVGSGAYARQQRAAGADIRAVLQLDMIGFNRSGPRSWELHAGHRTDPGVESASRQLAGELHHLTALMAPELEPPQIYHSDLPGGDPADGRSDHSSFQLRGYPACLASEDFFAGPAGTDPEPNPDYHRSTDTFVDPEYAADIARVVAAAAFLRATTAP</sequence>
<keyword evidence="4" id="KW-1185">Reference proteome</keyword>
<evidence type="ECO:0000313" key="3">
    <source>
        <dbReference type="EMBL" id="GIE99565.1"/>
    </source>
</evidence>